<protein>
    <recommendedName>
        <fullName evidence="3">Secretion system C-terminal sorting domain-containing protein</fullName>
    </recommendedName>
</protein>
<accession>A0A2S1QYR2</accession>
<evidence type="ECO:0000259" key="3">
    <source>
        <dbReference type="Pfam" id="PF18962"/>
    </source>
</evidence>
<dbReference type="SUPFAM" id="SSF82171">
    <property type="entry name" value="DPP6 N-terminal domain-like"/>
    <property type="match status" value="1"/>
</dbReference>
<feature type="chain" id="PRO_5015646415" description="Secretion system C-terminal sorting domain-containing protein" evidence="2">
    <location>
        <begin position="19"/>
        <end position="510"/>
    </location>
</feature>
<dbReference type="Proteomes" id="UP000244929">
    <property type="component" value="Chromosome"/>
</dbReference>
<feature type="signal peptide" evidence="2">
    <location>
        <begin position="1"/>
        <end position="18"/>
    </location>
</feature>
<dbReference type="InterPro" id="IPR013431">
    <property type="entry name" value="Delta_60_rpt"/>
</dbReference>
<gene>
    <name evidence="4" type="ORF">HYN59_10720</name>
</gene>
<dbReference type="Gene3D" id="2.80.10.50">
    <property type="match status" value="3"/>
</dbReference>
<keyword evidence="1 2" id="KW-0732">Signal</keyword>
<dbReference type="KEGG" id="falb:HYN59_10720"/>
<dbReference type="Pfam" id="PF17164">
    <property type="entry name" value="DUF5122"/>
    <property type="match status" value="4"/>
</dbReference>
<dbReference type="InterPro" id="IPR026444">
    <property type="entry name" value="Secre_tail"/>
</dbReference>
<dbReference type="NCBIfam" id="TIGR02608">
    <property type="entry name" value="delta_60_rpt"/>
    <property type="match status" value="7"/>
</dbReference>
<evidence type="ECO:0000313" key="4">
    <source>
        <dbReference type="EMBL" id="AWH85553.1"/>
    </source>
</evidence>
<dbReference type="OrthoDB" id="9805017at2"/>
<keyword evidence="5" id="KW-1185">Reference proteome</keyword>
<dbReference type="AlphaFoldDB" id="A0A2S1QYR2"/>
<evidence type="ECO:0000313" key="5">
    <source>
        <dbReference type="Proteomes" id="UP000244929"/>
    </source>
</evidence>
<name>A0A2S1QYR2_9FLAO</name>
<sequence length="510" mass="52945">MKKILLTGFMLSSFFAFSQSAGSLDASFGTGGKVVTSINSGADKAYATAIQADGKILVAGVTTSGATGKDFAIVRYNADGTLDTAFGTNGIVTSDLQGGSDDVAYSMALLADGKIVLAGYSDDGSQKKAAIVRYTAMGALDTDFGTGGKVYTSFEGTLASEIKVIKVHLATGNLVVGGNAAVSSTKAKPVIARYTAAGALDTNFNTTGIKTLWLSTNDQQYQMTVEDLVVQANGKISAVGWEDFPSLPWDSDYWLCRINSNGTMDTGFSGDGVNVLNGTFNGHDRAYGLLLKDDNSMVVAGGGYVTDLNYSATLFEITPAGVAAGTSSQSNIPYASLNDAIAYDVELDNDGKFVMTGSNGTAAAKTFAISRVNSNYTIDTTFDTDGKVTTAFGSNAVSEAFDAAIQPDNKIVAVGYTGNDFAVARYLGTAATSGTDEFAKNAINLYPNPAGNVLNIATADAGANAYTIFDVNGRAVIKSKATSLNIENLQGGVYILRFDDNGASAKFVKQ</sequence>
<dbReference type="NCBIfam" id="TIGR04183">
    <property type="entry name" value="Por_Secre_tail"/>
    <property type="match status" value="1"/>
</dbReference>
<dbReference type="Pfam" id="PF18962">
    <property type="entry name" value="Por_Secre_tail"/>
    <property type="match status" value="1"/>
</dbReference>
<dbReference type="EMBL" id="CP029186">
    <property type="protein sequence ID" value="AWH85553.1"/>
    <property type="molecule type" value="Genomic_DNA"/>
</dbReference>
<reference evidence="4 5" key="1">
    <citation type="submission" date="2018-04" db="EMBL/GenBank/DDBJ databases">
        <title>Genome sequencing of Flavobacterium sp. HYN0059.</title>
        <authorList>
            <person name="Yi H."/>
            <person name="Baek C."/>
        </authorList>
    </citation>
    <scope>NUCLEOTIDE SEQUENCE [LARGE SCALE GENOMIC DNA]</scope>
    <source>
        <strain evidence="4 5">HYN0059</strain>
    </source>
</reference>
<proteinExistence type="predicted"/>
<evidence type="ECO:0000256" key="2">
    <source>
        <dbReference type="SAM" id="SignalP"/>
    </source>
</evidence>
<organism evidence="4 5">
    <name type="scientific">Flavobacterium album</name>
    <dbReference type="NCBI Taxonomy" id="2175091"/>
    <lineage>
        <taxon>Bacteria</taxon>
        <taxon>Pseudomonadati</taxon>
        <taxon>Bacteroidota</taxon>
        <taxon>Flavobacteriia</taxon>
        <taxon>Flavobacteriales</taxon>
        <taxon>Flavobacteriaceae</taxon>
        <taxon>Flavobacterium</taxon>
    </lineage>
</organism>
<dbReference type="RefSeq" id="WP_108778255.1">
    <property type="nucleotide sequence ID" value="NZ_CP029186.1"/>
</dbReference>
<evidence type="ECO:0000256" key="1">
    <source>
        <dbReference type="ARBA" id="ARBA00022729"/>
    </source>
</evidence>
<feature type="domain" description="Secretion system C-terminal sorting" evidence="3">
    <location>
        <begin position="445"/>
        <end position="504"/>
    </location>
</feature>